<name>A0A9Q1MTK8_9SOLA</name>
<evidence type="ECO:0000259" key="1">
    <source>
        <dbReference type="PROSITE" id="PS50104"/>
    </source>
</evidence>
<gene>
    <name evidence="2" type="ORF">K7X08_020603</name>
</gene>
<dbReference type="SUPFAM" id="SSF52200">
    <property type="entry name" value="Toll/Interleukin receptor TIR domain"/>
    <property type="match status" value="1"/>
</dbReference>
<dbReference type="AlphaFoldDB" id="A0A9Q1MTK8"/>
<dbReference type="PANTHER" id="PTHR31008">
    <property type="entry name" value="COP1-INTERACTING PROTEIN-RELATED"/>
    <property type="match status" value="1"/>
</dbReference>
<keyword evidence="3" id="KW-1185">Reference proteome</keyword>
<accession>A0A9Q1MTK8</accession>
<sequence length="209" mass="24133">MQRSSLVSNFLQRQLVHQRQRISKNQMINKVIRSQLPCDVFINHRGNDTKRTIASLLYDHLTRLRIRSFLDNKNMKPGDKLFEKIDSAIEECKVGVAVFSPRYCDSYFCLHELALFVESKKKVIPIFCDVKPSELRVVNKENILPLQPKEIERFNLALEEAKNTVGLDFDSNKGNWSDVVTKAADVVIESLIEIEEAELTRSRTTPIKQ</sequence>
<dbReference type="PANTHER" id="PTHR31008:SF16">
    <property type="entry name" value="TOLL-INTERLEUKIN-RESISTANCE (TIR) DOMAIN FAMILY PROTEIN"/>
    <property type="match status" value="1"/>
</dbReference>
<proteinExistence type="predicted"/>
<dbReference type="GO" id="GO:0007165">
    <property type="term" value="P:signal transduction"/>
    <property type="evidence" value="ECO:0007669"/>
    <property type="project" value="InterPro"/>
</dbReference>
<dbReference type="InterPro" id="IPR000157">
    <property type="entry name" value="TIR_dom"/>
</dbReference>
<dbReference type="EMBL" id="JAJAGQ010000003">
    <property type="protein sequence ID" value="KAJ8567881.1"/>
    <property type="molecule type" value="Genomic_DNA"/>
</dbReference>
<dbReference type="SMART" id="SM00255">
    <property type="entry name" value="TIR"/>
    <property type="match status" value="1"/>
</dbReference>
<comment type="caution">
    <text evidence="2">The sequence shown here is derived from an EMBL/GenBank/DDBJ whole genome shotgun (WGS) entry which is preliminary data.</text>
</comment>
<evidence type="ECO:0000313" key="2">
    <source>
        <dbReference type="EMBL" id="KAJ8567881.1"/>
    </source>
</evidence>
<dbReference type="Gene3D" id="3.40.50.10140">
    <property type="entry name" value="Toll/interleukin-1 receptor homology (TIR) domain"/>
    <property type="match status" value="1"/>
</dbReference>
<dbReference type="Proteomes" id="UP001152561">
    <property type="component" value="Unassembled WGS sequence"/>
</dbReference>
<dbReference type="InterPro" id="IPR035897">
    <property type="entry name" value="Toll_tir_struct_dom_sf"/>
</dbReference>
<feature type="domain" description="TIR" evidence="1">
    <location>
        <begin position="36"/>
        <end position="162"/>
    </location>
</feature>
<dbReference type="OrthoDB" id="6078042at2759"/>
<reference evidence="3" key="1">
    <citation type="journal article" date="2023" name="Proc. Natl. Acad. Sci. U.S.A.">
        <title>Genomic and structural basis for evolution of tropane alkaloid biosynthesis.</title>
        <authorList>
            <person name="Wanga Y.-J."/>
            <person name="Taina T."/>
            <person name="Yua J.-Y."/>
            <person name="Lia J."/>
            <person name="Xua B."/>
            <person name="Chenc J."/>
            <person name="D'Auriad J.C."/>
            <person name="Huanga J.-P."/>
            <person name="Huanga S.-X."/>
        </authorList>
    </citation>
    <scope>NUCLEOTIDE SEQUENCE [LARGE SCALE GENOMIC DNA]</scope>
    <source>
        <strain evidence="3">cv. KIB-2019</strain>
    </source>
</reference>
<organism evidence="2 3">
    <name type="scientific">Anisodus acutangulus</name>
    <dbReference type="NCBI Taxonomy" id="402998"/>
    <lineage>
        <taxon>Eukaryota</taxon>
        <taxon>Viridiplantae</taxon>
        <taxon>Streptophyta</taxon>
        <taxon>Embryophyta</taxon>
        <taxon>Tracheophyta</taxon>
        <taxon>Spermatophyta</taxon>
        <taxon>Magnoliopsida</taxon>
        <taxon>eudicotyledons</taxon>
        <taxon>Gunneridae</taxon>
        <taxon>Pentapetalae</taxon>
        <taxon>asterids</taxon>
        <taxon>lamiids</taxon>
        <taxon>Solanales</taxon>
        <taxon>Solanaceae</taxon>
        <taxon>Solanoideae</taxon>
        <taxon>Hyoscyameae</taxon>
        <taxon>Anisodus</taxon>
    </lineage>
</organism>
<protein>
    <recommendedName>
        <fullName evidence="1">TIR domain-containing protein</fullName>
    </recommendedName>
</protein>
<dbReference type="Pfam" id="PF01582">
    <property type="entry name" value="TIR"/>
    <property type="match status" value="1"/>
</dbReference>
<evidence type="ECO:0000313" key="3">
    <source>
        <dbReference type="Proteomes" id="UP001152561"/>
    </source>
</evidence>
<dbReference type="PROSITE" id="PS50104">
    <property type="entry name" value="TIR"/>
    <property type="match status" value="1"/>
</dbReference>